<feature type="domain" description="CENP-T/Histone H4 histone fold" evidence="6">
    <location>
        <begin position="365"/>
        <end position="471"/>
    </location>
</feature>
<evidence type="ECO:0000259" key="6">
    <source>
        <dbReference type="Pfam" id="PF15511"/>
    </source>
</evidence>
<feature type="region of interest" description="Disordered" evidence="5">
    <location>
        <begin position="1"/>
        <end position="59"/>
    </location>
</feature>
<protein>
    <recommendedName>
        <fullName evidence="6">CENP-T/Histone H4 histone fold domain-containing protein</fullName>
    </recommendedName>
</protein>
<accession>A0AAN7YG32</accession>
<evidence type="ECO:0000313" key="7">
    <source>
        <dbReference type="EMBL" id="KAK5085262.1"/>
    </source>
</evidence>
<dbReference type="PANTHER" id="PTHR22980">
    <property type="entry name" value="CORTISTATIN"/>
    <property type="match status" value="1"/>
</dbReference>
<dbReference type="EMBL" id="JAVRRJ010000004">
    <property type="protein sequence ID" value="KAK5085262.1"/>
    <property type="molecule type" value="Genomic_DNA"/>
</dbReference>
<dbReference type="Gene3D" id="1.10.20.10">
    <property type="entry name" value="Histone, subunit A"/>
    <property type="match status" value="1"/>
</dbReference>
<dbReference type="SUPFAM" id="SSF47113">
    <property type="entry name" value="Histone-fold"/>
    <property type="match status" value="1"/>
</dbReference>
<feature type="compositionally biased region" description="Polar residues" evidence="5">
    <location>
        <begin position="302"/>
        <end position="319"/>
    </location>
</feature>
<feature type="region of interest" description="Disordered" evidence="5">
    <location>
        <begin position="302"/>
        <end position="358"/>
    </location>
</feature>
<sequence>MSARKRPFAELVHAQRTPSLREPRTPAIDAFAQSGARTRPRTTQPLKQVDGNSVRPNSARGVLRRLAKITAATSKRRTVTPSSVVQGKENIVPHGQFEKEDETLVKPQLNFHIEESIEEDESEILVAPTPSALLEDTDDDEDQPTVTFLDTGQRAQSHDPCLSHIDSGLQDEADAEDGNSTFLTEIARRAVSEEPTRMSRYSFGSIRMSDFGTELEITRVSDKQGKLAGAMPDDDIVEDFEYIKDVQIGDETEGIRHMRHSSEPSSLSPEDDFLPLALGADDSFELNIPHHEVDEADPNSVAQSAFSQTKPLGSNPTGEQSDEDEGVVPTTIESAAPSRRQTLLESVAASASSTRPRKRLKVNQRGNMVPGLPSSLIKRIVNDSQQKANKRKVTLGKEHMQALEQATEWFFEQASEDLEAFSGHGRRKKRIDDDDVLLLMRRQRVLREDGELLEMAREWLPRDILNELDLPDRP</sequence>
<name>A0AAN7YG32_9EURO</name>
<dbReference type="PANTHER" id="PTHR22980:SF5">
    <property type="entry name" value="CENP-T_HISTONE H4 HISTONE FOLD DOMAIN-CONTAINING PROTEIN"/>
    <property type="match status" value="1"/>
</dbReference>
<dbReference type="Pfam" id="PF15511">
    <property type="entry name" value="CENP-T_C"/>
    <property type="match status" value="1"/>
</dbReference>
<comment type="caution">
    <text evidence="7">The sequence shown here is derived from an EMBL/GenBank/DDBJ whole genome shotgun (WGS) entry which is preliminary data.</text>
</comment>
<evidence type="ECO:0000256" key="2">
    <source>
        <dbReference type="ARBA" id="ARBA00004286"/>
    </source>
</evidence>
<proteinExistence type="predicted"/>
<dbReference type="GO" id="GO:0003682">
    <property type="term" value="F:chromatin binding"/>
    <property type="evidence" value="ECO:0007669"/>
    <property type="project" value="TreeGrafter"/>
</dbReference>
<feature type="compositionally biased region" description="Polar residues" evidence="5">
    <location>
        <begin position="41"/>
        <end position="56"/>
    </location>
</feature>
<dbReference type="GO" id="GO:0031297">
    <property type="term" value="P:replication fork processing"/>
    <property type="evidence" value="ECO:0007669"/>
    <property type="project" value="TreeGrafter"/>
</dbReference>
<dbReference type="GO" id="GO:0005694">
    <property type="term" value="C:chromosome"/>
    <property type="evidence" value="ECO:0007669"/>
    <property type="project" value="UniProtKB-SubCell"/>
</dbReference>
<dbReference type="GO" id="GO:0000712">
    <property type="term" value="P:resolution of meiotic recombination intermediates"/>
    <property type="evidence" value="ECO:0007669"/>
    <property type="project" value="TreeGrafter"/>
</dbReference>
<reference evidence="7 8" key="1">
    <citation type="submission" date="2023-08" db="EMBL/GenBank/DDBJ databases">
        <title>Black Yeasts Isolated from many extreme environments.</title>
        <authorList>
            <person name="Coleine C."/>
            <person name="Stajich J.E."/>
            <person name="Selbmann L."/>
        </authorList>
    </citation>
    <scope>NUCLEOTIDE SEQUENCE [LARGE SCALE GENOMIC DNA]</scope>
    <source>
        <strain evidence="7 8">CCFEE 5910</strain>
    </source>
</reference>
<comment type="subcellular location">
    <subcellularLocation>
        <location evidence="2">Chromosome</location>
    </subcellularLocation>
    <subcellularLocation>
        <location evidence="1">Nucleus</location>
    </subcellularLocation>
</comment>
<dbReference type="AlphaFoldDB" id="A0AAN7YG32"/>
<feature type="compositionally biased region" description="Polar residues" evidence="5">
    <location>
        <begin position="339"/>
        <end position="354"/>
    </location>
</feature>
<dbReference type="InterPro" id="IPR009072">
    <property type="entry name" value="Histone-fold"/>
</dbReference>
<evidence type="ECO:0000256" key="5">
    <source>
        <dbReference type="SAM" id="MobiDB-lite"/>
    </source>
</evidence>
<keyword evidence="8" id="KW-1185">Reference proteome</keyword>
<dbReference type="GO" id="GO:0071821">
    <property type="term" value="C:FANCM-MHF complex"/>
    <property type="evidence" value="ECO:0007669"/>
    <property type="project" value="TreeGrafter"/>
</dbReference>
<organism evidence="7 8">
    <name type="scientific">Lithohypha guttulata</name>
    <dbReference type="NCBI Taxonomy" id="1690604"/>
    <lineage>
        <taxon>Eukaryota</taxon>
        <taxon>Fungi</taxon>
        <taxon>Dikarya</taxon>
        <taxon>Ascomycota</taxon>
        <taxon>Pezizomycotina</taxon>
        <taxon>Eurotiomycetes</taxon>
        <taxon>Chaetothyriomycetidae</taxon>
        <taxon>Chaetothyriales</taxon>
        <taxon>Trichomeriaceae</taxon>
        <taxon>Lithohypha</taxon>
    </lineage>
</organism>
<keyword evidence="4" id="KW-0539">Nucleus</keyword>
<evidence type="ECO:0000256" key="3">
    <source>
        <dbReference type="ARBA" id="ARBA00022454"/>
    </source>
</evidence>
<dbReference type="GO" id="GO:0046982">
    <property type="term" value="F:protein heterodimerization activity"/>
    <property type="evidence" value="ECO:0007669"/>
    <property type="project" value="InterPro"/>
</dbReference>
<gene>
    <name evidence="7" type="ORF">LTR05_004543</name>
</gene>
<evidence type="ECO:0000256" key="1">
    <source>
        <dbReference type="ARBA" id="ARBA00004123"/>
    </source>
</evidence>
<dbReference type="Proteomes" id="UP001309876">
    <property type="component" value="Unassembled WGS sequence"/>
</dbReference>
<dbReference type="InterPro" id="IPR035425">
    <property type="entry name" value="CENP-T/H4_C"/>
</dbReference>
<dbReference type="CDD" id="cd22920">
    <property type="entry name" value="HFD_CENP-T"/>
    <property type="match status" value="1"/>
</dbReference>
<evidence type="ECO:0000256" key="4">
    <source>
        <dbReference type="ARBA" id="ARBA00023242"/>
    </source>
</evidence>
<evidence type="ECO:0000313" key="8">
    <source>
        <dbReference type="Proteomes" id="UP001309876"/>
    </source>
</evidence>
<keyword evidence="3" id="KW-0158">Chromosome</keyword>